<evidence type="ECO:0000313" key="2">
    <source>
        <dbReference type="EMBL" id="MQY08370.1"/>
    </source>
</evidence>
<dbReference type="Proteomes" id="UP000487268">
    <property type="component" value="Unassembled WGS sequence"/>
</dbReference>
<gene>
    <name evidence="2" type="ORF">ACRB68_64770</name>
</gene>
<organism evidence="2 3">
    <name type="scientific">Actinomadura macrotermitis</name>
    <dbReference type="NCBI Taxonomy" id="2585200"/>
    <lineage>
        <taxon>Bacteria</taxon>
        <taxon>Bacillati</taxon>
        <taxon>Actinomycetota</taxon>
        <taxon>Actinomycetes</taxon>
        <taxon>Streptosporangiales</taxon>
        <taxon>Thermomonosporaceae</taxon>
        <taxon>Actinomadura</taxon>
    </lineage>
</organism>
<dbReference type="OrthoDB" id="3402897at2"/>
<feature type="transmembrane region" description="Helical" evidence="1">
    <location>
        <begin position="79"/>
        <end position="99"/>
    </location>
</feature>
<accession>A0A7K0C4K4</accession>
<keyword evidence="1" id="KW-0812">Transmembrane</keyword>
<feature type="transmembrane region" description="Helical" evidence="1">
    <location>
        <begin position="106"/>
        <end position="126"/>
    </location>
</feature>
<comment type="caution">
    <text evidence="2">The sequence shown here is derived from an EMBL/GenBank/DDBJ whole genome shotgun (WGS) entry which is preliminary data.</text>
</comment>
<dbReference type="EMBL" id="WEGH01000004">
    <property type="protein sequence ID" value="MQY08370.1"/>
    <property type="molecule type" value="Genomic_DNA"/>
</dbReference>
<evidence type="ECO:0000256" key="1">
    <source>
        <dbReference type="SAM" id="Phobius"/>
    </source>
</evidence>
<dbReference type="RefSeq" id="WP_153539104.1">
    <property type="nucleotide sequence ID" value="NZ_WEGH01000004.1"/>
</dbReference>
<keyword evidence="3" id="KW-1185">Reference proteome</keyword>
<feature type="transmembrane region" description="Helical" evidence="1">
    <location>
        <begin position="146"/>
        <end position="166"/>
    </location>
</feature>
<feature type="transmembrane region" description="Helical" evidence="1">
    <location>
        <begin position="47"/>
        <end position="67"/>
    </location>
</feature>
<evidence type="ECO:0000313" key="3">
    <source>
        <dbReference type="Proteomes" id="UP000487268"/>
    </source>
</evidence>
<keyword evidence="1" id="KW-1133">Transmembrane helix</keyword>
<keyword evidence="1" id="KW-0472">Membrane</keyword>
<dbReference type="AlphaFoldDB" id="A0A7K0C4K4"/>
<sequence length="181" mass="18656">MNGSSAARRFAGYGAALAMSCYLSVKIGWVALVLLGHAAPGMRRAEWAVLNGVTAVMATLGVALVLAQPLGRRIPAPPLLLGDFGFGALLAAGSGWALTSRRALPTGIPVTIGFVTSGMLFAWSAWKLPLALLRPGGYAPPEHLAVAVVEHGLGIGAGVALLRLLLKTVRARAAGVDDRRT</sequence>
<reference evidence="2 3" key="1">
    <citation type="submission" date="2019-10" db="EMBL/GenBank/DDBJ databases">
        <title>Actinomadura rubteroloni sp. nov. and Actinomadura macrotermitis sp. nov., isolated from the gut of fungus growing-termite Macrotermes natalensis.</title>
        <authorList>
            <person name="Benndorf R."/>
            <person name="Martin K."/>
            <person name="Kuefner M."/>
            <person name="De Beer W."/>
            <person name="Kaster A.-K."/>
            <person name="Vollmers J."/>
            <person name="Poulsen M."/>
            <person name="Beemelmanns C."/>
        </authorList>
    </citation>
    <scope>NUCLEOTIDE SEQUENCE [LARGE SCALE GENOMIC DNA]</scope>
    <source>
        <strain evidence="2 3">RB68</strain>
    </source>
</reference>
<feature type="transmembrane region" description="Helical" evidence="1">
    <location>
        <begin position="12"/>
        <end position="35"/>
    </location>
</feature>
<name>A0A7K0C4K4_9ACTN</name>
<protein>
    <submittedName>
        <fullName evidence="2">Uncharacterized protein</fullName>
    </submittedName>
</protein>
<proteinExistence type="predicted"/>